<protein>
    <recommendedName>
        <fullName evidence="1">DNA-directed RNA polymerase</fullName>
        <ecNumber evidence="1">2.7.7.6</ecNumber>
    </recommendedName>
    <alternativeName>
        <fullName evidence="6">DNA-directed RNA polymerase III largest subunit</fullName>
    </alternativeName>
</protein>
<dbReference type="Proteomes" id="UP001487740">
    <property type="component" value="Unassembled WGS sequence"/>
</dbReference>
<evidence type="ECO:0000256" key="2">
    <source>
        <dbReference type="ARBA" id="ARBA00022478"/>
    </source>
</evidence>
<organism evidence="9 10">
    <name type="scientific">Scylla paramamosain</name>
    <name type="common">Mud crab</name>
    <dbReference type="NCBI Taxonomy" id="85552"/>
    <lineage>
        <taxon>Eukaryota</taxon>
        <taxon>Metazoa</taxon>
        <taxon>Ecdysozoa</taxon>
        <taxon>Arthropoda</taxon>
        <taxon>Crustacea</taxon>
        <taxon>Multicrustacea</taxon>
        <taxon>Malacostraca</taxon>
        <taxon>Eumalacostraca</taxon>
        <taxon>Eucarida</taxon>
        <taxon>Decapoda</taxon>
        <taxon>Pleocyemata</taxon>
        <taxon>Brachyura</taxon>
        <taxon>Eubrachyura</taxon>
        <taxon>Portunoidea</taxon>
        <taxon>Portunidae</taxon>
        <taxon>Portuninae</taxon>
        <taxon>Scylla</taxon>
    </lineage>
</organism>
<dbReference type="GO" id="GO:0008903">
    <property type="term" value="F:hydroxypyruvate isomerase activity"/>
    <property type="evidence" value="ECO:0007669"/>
    <property type="project" value="TreeGrafter"/>
</dbReference>
<dbReference type="PANTHER" id="PTHR43489">
    <property type="entry name" value="ISOMERASE"/>
    <property type="match status" value="1"/>
</dbReference>
<evidence type="ECO:0000313" key="9">
    <source>
        <dbReference type="EMBL" id="KAK8379445.1"/>
    </source>
</evidence>
<accession>A0AAW0SVK2</accession>
<keyword evidence="2" id="KW-0240">DNA-directed RNA polymerase</keyword>
<dbReference type="EC" id="2.7.7.6" evidence="1"/>
<comment type="caution">
    <text evidence="9">The sequence shown here is derived from an EMBL/GenBank/DDBJ whole genome shotgun (WGS) entry which is preliminary data.</text>
</comment>
<dbReference type="AlphaFoldDB" id="A0AAW0SVK2"/>
<dbReference type="SUPFAM" id="SSF64484">
    <property type="entry name" value="beta and beta-prime subunits of DNA dependent RNA-polymerase"/>
    <property type="match status" value="1"/>
</dbReference>
<dbReference type="GO" id="GO:0003899">
    <property type="term" value="F:DNA-directed RNA polymerase activity"/>
    <property type="evidence" value="ECO:0007669"/>
    <property type="project" value="UniProtKB-EC"/>
</dbReference>
<evidence type="ECO:0000256" key="1">
    <source>
        <dbReference type="ARBA" id="ARBA00012418"/>
    </source>
</evidence>
<dbReference type="InterPro" id="IPR007080">
    <property type="entry name" value="RNA_pol_Rpb1_1"/>
</dbReference>
<dbReference type="FunFam" id="4.10.860.120:FF:000005">
    <property type="entry name" value="DNA-directed RNA polymerase subunit"/>
    <property type="match status" value="1"/>
</dbReference>
<keyword evidence="3" id="KW-0808">Transferase</keyword>
<keyword evidence="4" id="KW-0548">Nucleotidyltransferase</keyword>
<dbReference type="InterPro" id="IPR050417">
    <property type="entry name" value="Sugar_Epim/Isomerase"/>
</dbReference>
<evidence type="ECO:0000313" key="10">
    <source>
        <dbReference type="Proteomes" id="UP001487740"/>
    </source>
</evidence>
<proteinExistence type="predicted"/>
<dbReference type="GO" id="GO:0000428">
    <property type="term" value="C:DNA-directed RNA polymerase complex"/>
    <property type="evidence" value="ECO:0007669"/>
    <property type="project" value="UniProtKB-KW"/>
</dbReference>
<gene>
    <name evidence="9" type="ORF">O3P69_019390</name>
</gene>
<evidence type="ECO:0000256" key="4">
    <source>
        <dbReference type="ARBA" id="ARBA00022695"/>
    </source>
</evidence>
<evidence type="ECO:0000256" key="7">
    <source>
        <dbReference type="SAM" id="MobiDB-lite"/>
    </source>
</evidence>
<dbReference type="GO" id="GO:0006351">
    <property type="term" value="P:DNA-templated transcription"/>
    <property type="evidence" value="ECO:0007669"/>
    <property type="project" value="InterPro"/>
</dbReference>
<dbReference type="Gene3D" id="3.20.20.150">
    <property type="entry name" value="Divalent-metal-dependent TIM barrel enzymes"/>
    <property type="match status" value="2"/>
</dbReference>
<dbReference type="PANTHER" id="PTHR43489:SF6">
    <property type="entry name" value="HYDROXYPYRUVATE ISOMERASE-RELATED"/>
    <property type="match status" value="1"/>
</dbReference>
<dbReference type="EMBL" id="JARAKH010000043">
    <property type="protein sequence ID" value="KAK8379445.1"/>
    <property type="molecule type" value="Genomic_DNA"/>
</dbReference>
<dbReference type="PROSITE" id="PS51257">
    <property type="entry name" value="PROKAR_LIPOPROTEIN"/>
    <property type="match status" value="1"/>
</dbReference>
<feature type="region of interest" description="Disordered" evidence="7">
    <location>
        <begin position="417"/>
        <end position="439"/>
    </location>
</feature>
<dbReference type="Pfam" id="PF04997">
    <property type="entry name" value="RNA_pol_Rpb1_1"/>
    <property type="match status" value="1"/>
</dbReference>
<dbReference type="GO" id="GO:0003677">
    <property type="term" value="F:DNA binding"/>
    <property type="evidence" value="ECO:0007669"/>
    <property type="project" value="InterPro"/>
</dbReference>
<reference evidence="9 10" key="1">
    <citation type="submission" date="2023-03" db="EMBL/GenBank/DDBJ databases">
        <title>High-quality genome of Scylla paramamosain provides insights in environmental adaptation.</title>
        <authorList>
            <person name="Zhang L."/>
        </authorList>
    </citation>
    <scope>NUCLEOTIDE SEQUENCE [LARGE SCALE GENOMIC DNA]</scope>
    <source>
        <strain evidence="9">LZ_2023a</strain>
        <tissue evidence="9">Muscle</tissue>
    </source>
</reference>
<evidence type="ECO:0000256" key="5">
    <source>
        <dbReference type="ARBA" id="ARBA00023163"/>
    </source>
</evidence>
<dbReference type="Gene3D" id="4.10.860.120">
    <property type="entry name" value="RNA polymerase II, clamp domain"/>
    <property type="match status" value="1"/>
</dbReference>
<feature type="compositionally biased region" description="Acidic residues" evidence="7">
    <location>
        <begin position="430"/>
        <end position="439"/>
    </location>
</feature>
<dbReference type="InterPro" id="IPR036237">
    <property type="entry name" value="Xyl_isomerase-like_sf"/>
</dbReference>
<dbReference type="GO" id="GO:0046487">
    <property type="term" value="P:glyoxylate metabolic process"/>
    <property type="evidence" value="ECO:0007669"/>
    <property type="project" value="TreeGrafter"/>
</dbReference>
<sequence>MLPRLPLLLPRPRPPTKHPSQFLLGWGACLRHPYTTTTTTTSPGTMALQIAANLTTMFPERGPLFNRYAAAKAAGFKAVEVSLPYSETTQRLAAELARNGLKQILINSDPGGIVGLIEPKNSITFPGYFLSDFDTAVGLIFKIDSPNLRLLLDIFHLQFISGNITQCRNPQTQRAPFTGELDFSYIFQKLKAEGYKGFIGAEYVPSTKKTEESLEWIKIFTTLHPTPQTATFTSLPLRRMSVTEGGVRYSEIYENGRPKLGGLMDPRQGCLDRHTRCTTCAGNMADCPGHFGHLELAKPVFHVGFLAKTMKVLRCVCFYCSKLKYNAQHPKIREIVTKSKGQPRKRLHHVYSLCKPRMICEGGDEVDLLPARPPPPAPPPLRLQDAFKVWVPWSCGMRLLGIDGLVVVVGKEKEEEEEEEEVLRRLGGGGEEEELMMGD</sequence>
<dbReference type="InterPro" id="IPR044893">
    <property type="entry name" value="RNA_pol_Rpb1_clamp_domain"/>
</dbReference>
<name>A0AAW0SVK2_SCYPA</name>
<feature type="domain" description="RNA polymerase Rpb1" evidence="8">
    <location>
        <begin position="238"/>
        <end position="394"/>
    </location>
</feature>
<evidence type="ECO:0000256" key="3">
    <source>
        <dbReference type="ARBA" id="ARBA00022679"/>
    </source>
</evidence>
<evidence type="ECO:0000256" key="6">
    <source>
        <dbReference type="ARBA" id="ARBA00033154"/>
    </source>
</evidence>
<keyword evidence="10" id="KW-1185">Reference proteome</keyword>
<keyword evidence="5" id="KW-0804">Transcription</keyword>
<dbReference type="SUPFAM" id="SSF51658">
    <property type="entry name" value="Xylose isomerase-like"/>
    <property type="match status" value="1"/>
</dbReference>
<evidence type="ECO:0000259" key="8">
    <source>
        <dbReference type="Pfam" id="PF04997"/>
    </source>
</evidence>